<evidence type="ECO:0000256" key="1">
    <source>
        <dbReference type="SAM" id="MobiDB-lite"/>
    </source>
</evidence>
<accession>A0A7S2TXQ3</accession>
<feature type="compositionally biased region" description="Basic and acidic residues" evidence="1">
    <location>
        <begin position="118"/>
        <end position="136"/>
    </location>
</feature>
<feature type="compositionally biased region" description="Basic and acidic residues" evidence="1">
    <location>
        <begin position="179"/>
        <end position="195"/>
    </location>
</feature>
<dbReference type="EMBL" id="HBHP01027353">
    <property type="protein sequence ID" value="CAD9772956.1"/>
    <property type="molecule type" value="Transcribed_RNA"/>
</dbReference>
<sequence>MKIEDGKRRIGCPINKCQTVFYLDDLARLVSPELLVMYRERCAADYGKRLKDLLRTQPKVARQLLEAGQSLVCPGCSVLISKAEGCDQMQCTCGIKFSFSKAMKEQLAELDKTLETLEKMERKGGDPGDRKMDRRGGRQHQHHHHHHQQQEPSWSSSQKQQRRQQHQGAASGSTPHLPTSHEDKQEAKTKSMDES</sequence>
<proteinExistence type="predicted"/>
<protein>
    <submittedName>
        <fullName evidence="2">Uncharacterized protein</fullName>
    </submittedName>
</protein>
<dbReference type="AlphaFoldDB" id="A0A7S2TXQ3"/>
<feature type="compositionally biased region" description="Basic residues" evidence="1">
    <location>
        <begin position="137"/>
        <end position="147"/>
    </location>
</feature>
<gene>
    <name evidence="2" type="ORF">LSP00402_LOCUS16947</name>
</gene>
<reference evidence="2" key="1">
    <citation type="submission" date="2021-01" db="EMBL/GenBank/DDBJ databases">
        <authorList>
            <person name="Corre E."/>
            <person name="Pelletier E."/>
            <person name="Niang G."/>
            <person name="Scheremetjew M."/>
            <person name="Finn R."/>
            <person name="Kale V."/>
            <person name="Holt S."/>
            <person name="Cochrane G."/>
            <person name="Meng A."/>
            <person name="Brown T."/>
            <person name="Cohen L."/>
        </authorList>
    </citation>
    <scope>NUCLEOTIDE SEQUENCE</scope>
    <source>
        <strain evidence="2">CCMP622</strain>
    </source>
</reference>
<dbReference type="Gene3D" id="1.20.120.1750">
    <property type="match status" value="1"/>
</dbReference>
<organism evidence="2">
    <name type="scientific">Lotharella oceanica</name>
    <dbReference type="NCBI Taxonomy" id="641309"/>
    <lineage>
        <taxon>Eukaryota</taxon>
        <taxon>Sar</taxon>
        <taxon>Rhizaria</taxon>
        <taxon>Cercozoa</taxon>
        <taxon>Chlorarachniophyceae</taxon>
        <taxon>Lotharella</taxon>
    </lineage>
</organism>
<feature type="region of interest" description="Disordered" evidence="1">
    <location>
        <begin position="118"/>
        <end position="195"/>
    </location>
</feature>
<evidence type="ECO:0000313" key="2">
    <source>
        <dbReference type="EMBL" id="CAD9772956.1"/>
    </source>
</evidence>
<name>A0A7S2TXQ3_9EUKA</name>
<dbReference type="SUPFAM" id="SSF57850">
    <property type="entry name" value="RING/U-box"/>
    <property type="match status" value="1"/>
</dbReference>